<reference evidence="1 2" key="1">
    <citation type="submission" date="2019-03" db="EMBL/GenBank/DDBJ databases">
        <title>Nematode-trapping fungi genome.</title>
        <authorList>
            <person name="Vidal-Diez De Ulzurrun G."/>
        </authorList>
    </citation>
    <scope>NUCLEOTIDE SEQUENCE [LARGE SCALE GENOMIC DNA]</scope>
    <source>
        <strain evidence="1 2">TWF154</strain>
    </source>
</reference>
<gene>
    <name evidence="1" type="ORF">EYR41_003364</name>
</gene>
<name>A0A7C8TU14_ORBOL</name>
<accession>A0A7C8TU14</accession>
<proteinExistence type="predicted"/>
<comment type="caution">
    <text evidence="1">The sequence shown here is derived from an EMBL/GenBank/DDBJ whole genome shotgun (WGS) entry which is preliminary data.</text>
</comment>
<organism evidence="1 2">
    <name type="scientific">Orbilia oligospora</name>
    <name type="common">Nematode-trapping fungus</name>
    <name type="synonym">Arthrobotrys oligospora</name>
    <dbReference type="NCBI Taxonomy" id="2813651"/>
    <lineage>
        <taxon>Eukaryota</taxon>
        <taxon>Fungi</taxon>
        <taxon>Dikarya</taxon>
        <taxon>Ascomycota</taxon>
        <taxon>Pezizomycotina</taxon>
        <taxon>Orbiliomycetes</taxon>
        <taxon>Orbiliales</taxon>
        <taxon>Orbiliaceae</taxon>
        <taxon>Orbilia</taxon>
    </lineage>
</organism>
<dbReference type="EMBL" id="SOZJ01000002">
    <property type="protein sequence ID" value="TGJ71398.1"/>
    <property type="molecule type" value="Genomic_DNA"/>
</dbReference>
<dbReference type="AlphaFoldDB" id="A0A7C8TU14"/>
<dbReference type="Proteomes" id="UP000297595">
    <property type="component" value="Unassembled WGS sequence"/>
</dbReference>
<evidence type="ECO:0000313" key="1">
    <source>
        <dbReference type="EMBL" id="TGJ71398.1"/>
    </source>
</evidence>
<sequence>MGACGVSDSGMTGAPFGIAVRPHQFETAKLGFLIVGAPLRSLSSLHKDDPKGGLLLLGFWSWQTVSWVDKSRGNNKRQK</sequence>
<protein>
    <submittedName>
        <fullName evidence="1">Uncharacterized protein</fullName>
    </submittedName>
</protein>
<evidence type="ECO:0000313" key="2">
    <source>
        <dbReference type="Proteomes" id="UP000297595"/>
    </source>
</evidence>